<protein>
    <recommendedName>
        <fullName evidence="3">SKP1 component POZ domain-containing protein</fullName>
    </recommendedName>
</protein>
<dbReference type="Pfam" id="PF03931">
    <property type="entry name" value="Skp1_POZ"/>
    <property type="match status" value="1"/>
</dbReference>
<evidence type="ECO:0000259" key="3">
    <source>
        <dbReference type="Pfam" id="PF03931"/>
    </source>
</evidence>
<reference evidence="4" key="2">
    <citation type="submission" date="2020-05" db="UniProtKB">
        <authorList>
            <consortium name="EnsemblMetazoa"/>
        </authorList>
    </citation>
    <scope>IDENTIFICATION</scope>
    <source>
        <strain evidence="4">MINIMUS1</strain>
    </source>
</reference>
<evidence type="ECO:0000256" key="2">
    <source>
        <dbReference type="ARBA" id="ARBA00022786"/>
    </source>
</evidence>
<keyword evidence="2" id="KW-0833">Ubl conjugation pathway</keyword>
<proteinExistence type="inferred from homology"/>
<dbReference type="InterPro" id="IPR036296">
    <property type="entry name" value="SKP1-like_dim_sf"/>
</dbReference>
<feature type="domain" description="SKP1 component POZ" evidence="3">
    <location>
        <begin position="3"/>
        <end position="65"/>
    </location>
</feature>
<dbReference type="SUPFAM" id="SSF81382">
    <property type="entry name" value="Skp1 dimerisation domain-like"/>
    <property type="match status" value="1"/>
</dbReference>
<dbReference type="Gene3D" id="3.30.710.10">
    <property type="entry name" value="Potassium Channel Kv1.1, Chain A"/>
    <property type="match status" value="1"/>
</dbReference>
<accession>A0A182VZR0</accession>
<keyword evidence="5" id="KW-1185">Reference proteome</keyword>
<dbReference type="InterPro" id="IPR011333">
    <property type="entry name" value="SKP1/BTB/POZ_sf"/>
</dbReference>
<dbReference type="EnsemblMetazoa" id="AMIN003565-RA">
    <property type="protein sequence ID" value="AMIN003565-PA"/>
    <property type="gene ID" value="AMIN003565"/>
</dbReference>
<dbReference type="InterPro" id="IPR016073">
    <property type="entry name" value="Skp1_comp_POZ"/>
</dbReference>
<reference evidence="5" key="1">
    <citation type="submission" date="2013-03" db="EMBL/GenBank/DDBJ databases">
        <title>The Genome Sequence of Anopheles minimus MINIMUS1.</title>
        <authorList>
            <consortium name="The Broad Institute Genomics Platform"/>
            <person name="Neafsey D.E."/>
            <person name="Walton C."/>
            <person name="Walker B."/>
            <person name="Young S.K."/>
            <person name="Zeng Q."/>
            <person name="Gargeya S."/>
            <person name="Fitzgerald M."/>
            <person name="Haas B."/>
            <person name="Abouelleil A."/>
            <person name="Allen A.W."/>
            <person name="Alvarado L."/>
            <person name="Arachchi H.M."/>
            <person name="Berlin A.M."/>
            <person name="Chapman S.B."/>
            <person name="Gainer-Dewar J."/>
            <person name="Goldberg J."/>
            <person name="Griggs A."/>
            <person name="Gujja S."/>
            <person name="Hansen M."/>
            <person name="Howarth C."/>
            <person name="Imamovic A."/>
            <person name="Ireland A."/>
            <person name="Larimer J."/>
            <person name="McCowan C."/>
            <person name="Murphy C."/>
            <person name="Pearson M."/>
            <person name="Poon T.W."/>
            <person name="Priest M."/>
            <person name="Roberts A."/>
            <person name="Saif S."/>
            <person name="Shea T."/>
            <person name="Sisk P."/>
            <person name="Sykes S."/>
            <person name="Wortman J."/>
            <person name="Nusbaum C."/>
            <person name="Birren B."/>
        </authorList>
    </citation>
    <scope>NUCLEOTIDE SEQUENCE [LARGE SCALE GENOMIC DNA]</scope>
    <source>
        <strain evidence="5">MINIMUS1</strain>
    </source>
</reference>
<evidence type="ECO:0000313" key="4">
    <source>
        <dbReference type="EnsemblMetazoa" id="AMIN003565-PA"/>
    </source>
</evidence>
<dbReference type="Proteomes" id="UP000075920">
    <property type="component" value="Unassembled WGS sequence"/>
</dbReference>
<dbReference type="GO" id="GO:0006511">
    <property type="term" value="P:ubiquitin-dependent protein catabolic process"/>
    <property type="evidence" value="ECO:0007669"/>
    <property type="project" value="InterPro"/>
</dbReference>
<dbReference type="VEuPathDB" id="VectorBase:AMIN003565"/>
<evidence type="ECO:0000256" key="1">
    <source>
        <dbReference type="ARBA" id="ARBA00009993"/>
    </source>
</evidence>
<dbReference type="STRING" id="112268.A0A182VZR0"/>
<dbReference type="SMART" id="SM00512">
    <property type="entry name" value="Skp1"/>
    <property type="match status" value="1"/>
</dbReference>
<dbReference type="SUPFAM" id="SSF54695">
    <property type="entry name" value="POZ domain"/>
    <property type="match status" value="1"/>
</dbReference>
<dbReference type="InterPro" id="IPR016897">
    <property type="entry name" value="SKP1"/>
</dbReference>
<sequence>METIKLKSKDGKIITAHRSTLARSVVLQKKLEELNGAAENRDTLDVPEADGDCLRKIIQWMERHEVSHDGTERDSAELMIPNNQEQNLAPSAGKCGTFDKEMFTSFPQMCVLMAVANRLRVQDFIDAAVRFVVDWKQGKNLEDIREMMENGATHVRGSPQTGDGAGMQH</sequence>
<organism evidence="4 5">
    <name type="scientific">Anopheles minimus</name>
    <dbReference type="NCBI Taxonomy" id="112268"/>
    <lineage>
        <taxon>Eukaryota</taxon>
        <taxon>Metazoa</taxon>
        <taxon>Ecdysozoa</taxon>
        <taxon>Arthropoda</taxon>
        <taxon>Hexapoda</taxon>
        <taxon>Insecta</taxon>
        <taxon>Pterygota</taxon>
        <taxon>Neoptera</taxon>
        <taxon>Endopterygota</taxon>
        <taxon>Diptera</taxon>
        <taxon>Nematocera</taxon>
        <taxon>Culicoidea</taxon>
        <taxon>Culicidae</taxon>
        <taxon>Anophelinae</taxon>
        <taxon>Anopheles</taxon>
    </lineage>
</organism>
<dbReference type="InterPro" id="IPR001232">
    <property type="entry name" value="SKP1-like"/>
</dbReference>
<evidence type="ECO:0000313" key="5">
    <source>
        <dbReference type="Proteomes" id="UP000075920"/>
    </source>
</evidence>
<dbReference type="PANTHER" id="PTHR11165">
    <property type="entry name" value="SKP1"/>
    <property type="match status" value="1"/>
</dbReference>
<name>A0A182VZR0_9DIPT</name>
<comment type="similarity">
    <text evidence="1">Belongs to the SKP1 family.</text>
</comment>
<dbReference type="AlphaFoldDB" id="A0A182VZR0"/>